<reference evidence="3 4" key="2">
    <citation type="journal article" date="2016" name="Science">
        <title>A bacterium that degrades and assimilates poly(ethylene terephthalate).</title>
        <authorList>
            <person name="Yoshida S."/>
            <person name="Hiraga K."/>
            <person name="Takehana T."/>
            <person name="Taniguchi I."/>
            <person name="Yamaji H."/>
            <person name="Maeda Y."/>
            <person name="Toyohara K."/>
            <person name="Miyamoto K."/>
            <person name="Kimura Y."/>
            <person name="Oda K."/>
        </authorList>
    </citation>
    <scope>NUCLEOTIDE SEQUENCE [LARGE SCALE GENOMIC DNA]</scope>
    <source>
        <strain evidence="4">NBRC 110686 / TISTR 2288 / 201-F6</strain>
    </source>
</reference>
<dbReference type="Gene3D" id="3.40.190.150">
    <property type="entry name" value="Bordetella uptake gene, domain 1"/>
    <property type="match status" value="1"/>
</dbReference>
<dbReference type="Gene3D" id="3.40.190.10">
    <property type="entry name" value="Periplasmic binding protein-like II"/>
    <property type="match status" value="1"/>
</dbReference>
<dbReference type="PIRSF" id="PIRSF017082">
    <property type="entry name" value="YflP"/>
    <property type="match status" value="1"/>
</dbReference>
<dbReference type="STRING" id="1547922.ISF6_3858"/>
<sequence>MLKLHRGLAAVAAVAGLLLGAPAPAQTTPVKVITGFAPGGSVDSLARLVADQLQTTLGRTVVVENRTGAAGRLAVEQVKNAAPDGDTLLVAPQGPMTLFPHVFKSLRFDPTKDFTPITRLAVGDYALTVASTITARDAAGLRAALKAAGDKTSFASPGAGTLPHFLGITVGKELGIPLTHVPYRGSMPALLDLVAGVVPMAVTPVTEALALHKAGKLRILATSGESRSSFVEGVPTFKEFGIDIDVPLWFGLYGPAHMPPASAEKIRAAVTAGLRTPAAKDRVAVLGLVPAPTTEAELARLQARELALWGPVVQAAGFTPND</sequence>
<reference evidence="4" key="1">
    <citation type="submission" date="2015-07" db="EMBL/GenBank/DDBJ databases">
        <title>Discovery of a poly(ethylene terephthalate assimilation.</title>
        <authorList>
            <person name="Yoshida S."/>
            <person name="Hiraga K."/>
            <person name="Takehana T."/>
            <person name="Taniguchi I."/>
            <person name="Yamaji H."/>
            <person name="Maeda Y."/>
            <person name="Toyohara K."/>
            <person name="Miyamoto K."/>
            <person name="Kimura Y."/>
            <person name="Oda K."/>
        </authorList>
    </citation>
    <scope>NUCLEOTIDE SEQUENCE [LARGE SCALE GENOMIC DNA]</scope>
    <source>
        <strain evidence="4">NBRC 110686 / TISTR 2288 / 201-F6</strain>
    </source>
</reference>
<evidence type="ECO:0000256" key="2">
    <source>
        <dbReference type="SAM" id="SignalP"/>
    </source>
</evidence>
<gene>
    <name evidence="3" type="ORF">ISF6_3858</name>
</gene>
<dbReference type="OrthoDB" id="9150102at2"/>
<accession>A0A0K8NUV8</accession>
<keyword evidence="4" id="KW-1185">Reference proteome</keyword>
<dbReference type="InterPro" id="IPR005064">
    <property type="entry name" value="BUG"/>
</dbReference>
<dbReference type="EMBL" id="BBYR01000006">
    <property type="protein sequence ID" value="GAP34079.1"/>
    <property type="molecule type" value="Genomic_DNA"/>
</dbReference>
<dbReference type="Proteomes" id="UP000037660">
    <property type="component" value="Unassembled WGS sequence"/>
</dbReference>
<protein>
    <submittedName>
        <fullName evidence="3">Putative exported protein</fullName>
    </submittedName>
</protein>
<evidence type="ECO:0000313" key="3">
    <source>
        <dbReference type="EMBL" id="GAP34079.1"/>
    </source>
</evidence>
<evidence type="ECO:0000256" key="1">
    <source>
        <dbReference type="ARBA" id="ARBA00006987"/>
    </source>
</evidence>
<dbReference type="PANTHER" id="PTHR42928:SF5">
    <property type="entry name" value="BLR1237 PROTEIN"/>
    <property type="match status" value="1"/>
</dbReference>
<proteinExistence type="inferred from homology"/>
<organism evidence="3 4">
    <name type="scientific">Piscinibacter sakaiensis</name>
    <name type="common">Ideonella sakaiensis</name>
    <dbReference type="NCBI Taxonomy" id="1547922"/>
    <lineage>
        <taxon>Bacteria</taxon>
        <taxon>Pseudomonadati</taxon>
        <taxon>Pseudomonadota</taxon>
        <taxon>Betaproteobacteria</taxon>
        <taxon>Burkholderiales</taxon>
        <taxon>Sphaerotilaceae</taxon>
        <taxon>Piscinibacter</taxon>
    </lineage>
</organism>
<feature type="signal peptide" evidence="2">
    <location>
        <begin position="1"/>
        <end position="25"/>
    </location>
</feature>
<name>A0A0K8NUV8_PISS1</name>
<dbReference type="RefSeq" id="WP_054018223.1">
    <property type="nucleotide sequence ID" value="NZ_BBYR01000006.1"/>
</dbReference>
<dbReference type="InterPro" id="IPR042100">
    <property type="entry name" value="Bug_dom1"/>
</dbReference>
<evidence type="ECO:0000313" key="4">
    <source>
        <dbReference type="Proteomes" id="UP000037660"/>
    </source>
</evidence>
<feature type="chain" id="PRO_5005513395" evidence="2">
    <location>
        <begin position="26"/>
        <end position="322"/>
    </location>
</feature>
<comment type="caution">
    <text evidence="3">The sequence shown here is derived from an EMBL/GenBank/DDBJ whole genome shotgun (WGS) entry which is preliminary data.</text>
</comment>
<comment type="similarity">
    <text evidence="1">Belongs to the UPF0065 (bug) family.</text>
</comment>
<keyword evidence="2" id="KW-0732">Signal</keyword>
<dbReference type="PANTHER" id="PTHR42928">
    <property type="entry name" value="TRICARBOXYLATE-BINDING PROTEIN"/>
    <property type="match status" value="1"/>
</dbReference>
<dbReference type="Pfam" id="PF03401">
    <property type="entry name" value="TctC"/>
    <property type="match status" value="1"/>
</dbReference>
<dbReference type="AlphaFoldDB" id="A0A0K8NUV8"/>